<keyword evidence="10" id="KW-0677">Repeat</keyword>
<dbReference type="PANTHER" id="PTHR30519">
    <property type="entry name" value="5-METHYLTETRAHYDROPTEROYLTRIGLUTAMATE--HOMOCYSTEINE METHYLTRANSFERASE"/>
    <property type="match status" value="1"/>
</dbReference>
<proteinExistence type="inferred from homology"/>
<keyword evidence="9 10" id="KW-0486">Methionine biosynthesis</keyword>
<feature type="binding site" evidence="10">
    <location>
        <position position="674"/>
    </location>
    <ligand>
        <name>Zn(2+)</name>
        <dbReference type="ChEBI" id="CHEBI:29105"/>
        <note>catalytic</note>
    </ligand>
</feature>
<dbReference type="Proteomes" id="UP001597128">
    <property type="component" value="Unassembled WGS sequence"/>
</dbReference>
<evidence type="ECO:0000313" key="13">
    <source>
        <dbReference type="EMBL" id="MFD0912069.1"/>
    </source>
</evidence>
<evidence type="ECO:0000256" key="6">
    <source>
        <dbReference type="ARBA" id="ARBA00022679"/>
    </source>
</evidence>
<evidence type="ECO:0000256" key="10">
    <source>
        <dbReference type="HAMAP-Rule" id="MF_00172"/>
    </source>
</evidence>
<organism evidence="13 14">
    <name type="scientific">Methylophilus luteus</name>
    <dbReference type="NCBI Taxonomy" id="640108"/>
    <lineage>
        <taxon>Bacteria</taxon>
        <taxon>Pseudomonadati</taxon>
        <taxon>Pseudomonadota</taxon>
        <taxon>Betaproteobacteria</taxon>
        <taxon>Nitrosomonadales</taxon>
        <taxon>Methylophilaceae</taxon>
        <taxon>Methylophilus</taxon>
    </lineage>
</organism>
<feature type="domain" description="Cobalamin-independent methionine synthase MetE C-terminal/archaeal" evidence="11">
    <location>
        <begin position="436"/>
        <end position="757"/>
    </location>
</feature>
<dbReference type="Gene3D" id="3.20.20.210">
    <property type="match status" value="2"/>
</dbReference>
<dbReference type="InterPro" id="IPR013215">
    <property type="entry name" value="Cbl-indep_Met_Synth_N"/>
</dbReference>
<feature type="active site" description="Proton donor" evidence="10">
    <location>
        <position position="703"/>
    </location>
</feature>
<dbReference type="HAMAP" id="MF_00172">
    <property type="entry name" value="Meth_synth"/>
    <property type="match status" value="1"/>
</dbReference>
<feature type="binding site" evidence="10">
    <location>
        <position position="493"/>
    </location>
    <ligand>
        <name>L-homocysteine</name>
        <dbReference type="ChEBI" id="CHEBI:58199"/>
    </ligand>
</feature>
<dbReference type="Pfam" id="PF01717">
    <property type="entry name" value="Meth_synt_2"/>
    <property type="match status" value="1"/>
</dbReference>
<feature type="binding site" evidence="10">
    <location>
        <position position="650"/>
    </location>
    <ligand>
        <name>Zn(2+)</name>
        <dbReference type="ChEBI" id="CHEBI:29105"/>
        <note>catalytic</note>
    </ligand>
</feature>
<feature type="binding site" evidence="10">
    <location>
        <begin position="440"/>
        <end position="442"/>
    </location>
    <ligand>
        <name>L-homocysteine</name>
        <dbReference type="ChEBI" id="CHEBI:58199"/>
    </ligand>
</feature>
<feature type="binding site" evidence="10">
    <location>
        <begin position="524"/>
        <end position="525"/>
    </location>
    <ligand>
        <name>5-methyltetrahydropteroyltri-L-glutamate</name>
        <dbReference type="ChEBI" id="CHEBI:58207"/>
    </ligand>
</feature>
<protein>
    <recommendedName>
        <fullName evidence="10">5-methyltetrahydropteroyltriglutamate--homocysteine methyltransferase</fullName>
        <ecNumber evidence="10">2.1.1.14</ecNumber>
    </recommendedName>
    <alternativeName>
        <fullName evidence="10">Cobalamin-independent methionine synthase</fullName>
    </alternativeName>
    <alternativeName>
        <fullName evidence="10">Methionine synthase, vitamin-B12 independent isozyme</fullName>
    </alternativeName>
</protein>
<feature type="binding site" evidence="10">
    <location>
        <position position="121"/>
    </location>
    <ligand>
        <name>5-methyltetrahydropteroyltri-L-glutamate</name>
        <dbReference type="ChEBI" id="CHEBI:58207"/>
    </ligand>
</feature>
<evidence type="ECO:0000256" key="3">
    <source>
        <dbReference type="ARBA" id="ARBA00009553"/>
    </source>
</evidence>
<evidence type="ECO:0000256" key="5">
    <source>
        <dbReference type="ARBA" id="ARBA00022605"/>
    </source>
</evidence>
<sequence length="763" mass="84936">MVTTHNLGFPRIGAKRELKFALEAYWKGQSTLDAVKQLGHELRQRHWALQAGLDLAPVGDFAFYDQVLDMSFTLGNLPARVQGFHGDELDNYFRVARGRSAQSAEAHAQCCGGVAAGEMTKWFDTNYHYIVPEFTAATRFKLDASRLLQQLAEARAQQVKAKPVIIGPVTYLAIGKSKDDTSQLALLPQLLQVYTELLETLAAQGVEWVQIDEPILVTELDADWQHAFNLAYHQLKSCRVKLLVATYFGQLADNQYLAANLPVAGLHVDAINARSEIVPLLGMLPAHKVLSVGVINGRNIWKTDLNATLDWLEPIAERLGERLWLAPSCSLLHVPVDLDSEQALDLEIRSWLAFATQKLDELQILATALTQGRAAVKDQLASNHTAIATRRSSQRVHKPQVKAALEKLTPQLGQRQNAYAVRASKQAALLKLPKYPTTTIGSFPQTADIRHARSEFKAGRLDAAGYQAAMQAEIARSIQEQEALGLDVLVHGEAERNDMVEYFGEQLDGYAFSQFGWVQSYGSRCVKPPILFGDISRPRAMTVDWIKYAQSLTSKPMKGMLTGPVTILNWSFVRDDQPRSVSCYQLALAIRQEVLDLEQAGINVIQIDEAALREGLPLRKAQWQSYLDWAVESFRITANGVADETQIHTHMCYSEFNDIIESIAAMDADVITIETSRSDMELLDAFKTFDYPNEIGPGVYDIHSPNIPDQADMVKLMQLAAERVPAERLWVNPDCGLKTRQWAEVLPALRNMVAAAKTLRANA</sequence>
<keyword evidence="7 10" id="KW-0479">Metal-binding</keyword>
<dbReference type="NCBIfam" id="NF003556">
    <property type="entry name" value="PRK05222.1"/>
    <property type="match status" value="1"/>
</dbReference>
<evidence type="ECO:0000256" key="7">
    <source>
        <dbReference type="ARBA" id="ARBA00022723"/>
    </source>
</evidence>
<name>A0ABW3F114_9PROT</name>
<evidence type="ECO:0000313" key="14">
    <source>
        <dbReference type="Proteomes" id="UP001597128"/>
    </source>
</evidence>
<dbReference type="Pfam" id="PF08267">
    <property type="entry name" value="Meth_synt_1"/>
    <property type="match status" value="1"/>
</dbReference>
<gene>
    <name evidence="10 13" type="primary">metE</name>
    <name evidence="13" type="ORF">ACFQ1Z_00785</name>
</gene>
<comment type="pathway">
    <text evidence="2 10">Amino-acid biosynthesis; L-methionine biosynthesis via de novo pathway; L-methionine from L-homocysteine (MetE route): step 1/1.</text>
</comment>
<feature type="binding site" evidence="10">
    <location>
        <begin position="16"/>
        <end position="19"/>
    </location>
    <ligand>
        <name>5-methyltetrahydropteroyltri-L-glutamate</name>
        <dbReference type="ChEBI" id="CHEBI:58207"/>
    </ligand>
</feature>
<feature type="binding site" evidence="10">
    <location>
        <position position="608"/>
    </location>
    <ligand>
        <name>L-methionine</name>
        <dbReference type="ChEBI" id="CHEBI:57844"/>
    </ligand>
</feature>
<dbReference type="SUPFAM" id="SSF51726">
    <property type="entry name" value="UROD/MetE-like"/>
    <property type="match status" value="2"/>
</dbReference>
<feature type="binding site" evidence="10">
    <location>
        <position position="735"/>
    </location>
    <ligand>
        <name>Zn(2+)</name>
        <dbReference type="ChEBI" id="CHEBI:29105"/>
        <note>catalytic</note>
    </ligand>
</feature>
<evidence type="ECO:0000259" key="11">
    <source>
        <dbReference type="Pfam" id="PF01717"/>
    </source>
</evidence>
<feature type="binding site" evidence="10">
    <location>
        <begin position="440"/>
        <end position="442"/>
    </location>
    <ligand>
        <name>L-methionine</name>
        <dbReference type="ChEBI" id="CHEBI:57844"/>
    </ligand>
</feature>
<keyword evidence="14" id="KW-1185">Reference proteome</keyword>
<evidence type="ECO:0000256" key="4">
    <source>
        <dbReference type="ARBA" id="ARBA00022603"/>
    </source>
</evidence>
<dbReference type="RefSeq" id="WP_379054666.1">
    <property type="nucleotide sequence ID" value="NZ_JBHTKB010000001.1"/>
</dbReference>
<dbReference type="EMBL" id="JBHTKB010000001">
    <property type="protein sequence ID" value="MFD0912069.1"/>
    <property type="molecule type" value="Genomic_DNA"/>
</dbReference>
<comment type="cofactor">
    <cofactor evidence="10">
        <name>Zn(2+)</name>
        <dbReference type="ChEBI" id="CHEBI:29105"/>
    </cofactor>
    <text evidence="10">Binds 1 zinc ion per subunit.</text>
</comment>
<reference evidence="14" key="1">
    <citation type="journal article" date="2019" name="Int. J. Syst. Evol. Microbiol.">
        <title>The Global Catalogue of Microorganisms (GCM) 10K type strain sequencing project: providing services to taxonomists for standard genome sequencing and annotation.</title>
        <authorList>
            <consortium name="The Broad Institute Genomics Platform"/>
            <consortium name="The Broad Institute Genome Sequencing Center for Infectious Disease"/>
            <person name="Wu L."/>
            <person name="Ma J."/>
        </authorList>
    </citation>
    <scope>NUCLEOTIDE SEQUENCE [LARGE SCALE GENOMIC DNA]</scope>
    <source>
        <strain evidence="14">CCUG 58412</strain>
    </source>
</reference>
<dbReference type="GO" id="GO:0003871">
    <property type="term" value="F:5-methyltetrahydropteroyltriglutamate-homocysteine S-methyltransferase activity"/>
    <property type="evidence" value="ECO:0007669"/>
    <property type="project" value="UniProtKB-EC"/>
</dbReference>
<dbReference type="CDD" id="cd03312">
    <property type="entry name" value="CIMS_N_terminal_like"/>
    <property type="match status" value="1"/>
</dbReference>
<evidence type="ECO:0000256" key="1">
    <source>
        <dbReference type="ARBA" id="ARBA00002777"/>
    </source>
</evidence>
<evidence type="ECO:0000256" key="2">
    <source>
        <dbReference type="ARBA" id="ARBA00004681"/>
    </source>
</evidence>
<feature type="binding site" evidence="10">
    <location>
        <position position="570"/>
    </location>
    <ligand>
        <name>5-methyltetrahydropteroyltri-L-glutamate</name>
        <dbReference type="ChEBI" id="CHEBI:58207"/>
    </ligand>
</feature>
<comment type="similarity">
    <text evidence="3 10">Belongs to the vitamin-B12 independent methionine synthase family.</text>
</comment>
<keyword evidence="5 10" id="KW-0028">Amino-acid biosynthesis</keyword>
<feature type="binding site" evidence="10">
    <location>
        <position position="608"/>
    </location>
    <ligand>
        <name>L-homocysteine</name>
        <dbReference type="ChEBI" id="CHEBI:58199"/>
    </ligand>
</feature>
<dbReference type="InterPro" id="IPR006276">
    <property type="entry name" value="Cobalamin-indep_Met_synthase"/>
</dbReference>
<evidence type="ECO:0000259" key="12">
    <source>
        <dbReference type="Pfam" id="PF08267"/>
    </source>
</evidence>
<feature type="binding site" evidence="10">
    <location>
        <position position="652"/>
    </location>
    <ligand>
        <name>Zn(2+)</name>
        <dbReference type="ChEBI" id="CHEBI:29105"/>
        <note>catalytic</note>
    </ligand>
</feature>
<dbReference type="EC" id="2.1.1.14" evidence="10"/>
<dbReference type="GO" id="GO:0032259">
    <property type="term" value="P:methylation"/>
    <property type="evidence" value="ECO:0007669"/>
    <property type="project" value="UniProtKB-KW"/>
</dbReference>
<evidence type="ECO:0000256" key="8">
    <source>
        <dbReference type="ARBA" id="ARBA00022833"/>
    </source>
</evidence>
<comment type="caution">
    <text evidence="13">The sequence shown here is derived from an EMBL/GenBank/DDBJ whole genome shotgun (WGS) entry which is preliminary data.</text>
</comment>
<feature type="binding site" evidence="10">
    <location>
        <position position="614"/>
    </location>
    <ligand>
        <name>5-methyltetrahydropteroyltri-L-glutamate</name>
        <dbReference type="ChEBI" id="CHEBI:58207"/>
    </ligand>
</feature>
<dbReference type="InterPro" id="IPR002629">
    <property type="entry name" value="Met_Synth_C/arc"/>
</dbReference>
<keyword evidence="8 10" id="KW-0862">Zinc</keyword>
<evidence type="ECO:0000256" key="9">
    <source>
        <dbReference type="ARBA" id="ARBA00023167"/>
    </source>
</evidence>
<keyword evidence="6 10" id="KW-0808">Transferase</keyword>
<dbReference type="NCBIfam" id="TIGR01371">
    <property type="entry name" value="met_syn_B12ind"/>
    <property type="match status" value="1"/>
</dbReference>
<comment type="function">
    <text evidence="1 10">Catalyzes the transfer of a methyl group from 5-methyltetrahydrofolate to homocysteine resulting in methionine formation.</text>
</comment>
<keyword evidence="4 10" id="KW-0489">Methyltransferase</keyword>
<comment type="catalytic activity">
    <reaction evidence="10">
        <text>5-methyltetrahydropteroyltri-L-glutamate + L-homocysteine = tetrahydropteroyltri-L-glutamate + L-methionine</text>
        <dbReference type="Rhea" id="RHEA:21196"/>
        <dbReference type="ChEBI" id="CHEBI:57844"/>
        <dbReference type="ChEBI" id="CHEBI:58140"/>
        <dbReference type="ChEBI" id="CHEBI:58199"/>
        <dbReference type="ChEBI" id="CHEBI:58207"/>
        <dbReference type="EC" id="2.1.1.14"/>
    </reaction>
</comment>
<feature type="binding site" evidence="10">
    <location>
        <position position="493"/>
    </location>
    <ligand>
        <name>L-methionine</name>
        <dbReference type="ChEBI" id="CHEBI:57844"/>
    </ligand>
</feature>
<feature type="domain" description="Cobalamin-independent methionine synthase MetE N-terminal" evidence="12">
    <location>
        <begin position="4"/>
        <end position="318"/>
    </location>
</feature>
<accession>A0ABW3F114</accession>
<dbReference type="InterPro" id="IPR038071">
    <property type="entry name" value="UROD/MetE-like_sf"/>
</dbReference>
<dbReference type="PIRSF" id="PIRSF000382">
    <property type="entry name" value="MeTrfase_B12_ind"/>
    <property type="match status" value="1"/>
</dbReference>
<dbReference type="CDD" id="cd03311">
    <property type="entry name" value="CIMS_C_terminal_like"/>
    <property type="match status" value="1"/>
</dbReference>